<dbReference type="RefSeq" id="WP_070052483.1">
    <property type="nucleotide sequence ID" value="NZ_FVZF01000001.1"/>
</dbReference>
<evidence type="ECO:0000313" key="2">
    <source>
        <dbReference type="EMBL" id="OEY73937.1"/>
    </source>
</evidence>
<organism evidence="3 5">
    <name type="scientific">Salegentibacter salarius</name>
    <dbReference type="NCBI Taxonomy" id="435906"/>
    <lineage>
        <taxon>Bacteria</taxon>
        <taxon>Pseudomonadati</taxon>
        <taxon>Bacteroidota</taxon>
        <taxon>Flavobacteriia</taxon>
        <taxon>Flavobacteriales</taxon>
        <taxon>Flavobacteriaceae</taxon>
        <taxon>Salegentibacter</taxon>
    </lineage>
</organism>
<dbReference type="AlphaFoldDB" id="A0A2N0U550"/>
<dbReference type="EMBL" id="LKTR01000001">
    <property type="protein sequence ID" value="PKD22137.1"/>
    <property type="molecule type" value="Genomic_DNA"/>
</dbReference>
<sequence length="286" mass="33135">MMNNIISIVIPTFNRENSLSKAIQSVLDQSAPNWELIIVDDGSTDKTQKVIEKYLSDERIQYFFQENSGVSVARNKGVEISKGDYLIFLDSDDQFLPGLISRLNKINYTEYDLICWQVSKLIDGKSSVWKPQKLEKIYNNITASFLAGSICYKKDTFLKAGGFDPEMFFGENYELGIRIGDLGGLKIKILNENFLFYRIQSKHRTSDSILNKLKSNNYLLFKHKEKYKKDIDSYSKLKYQIAYLNEKSGDKGKALELYREAWNTKPLYLKAFLKTLWLSLKLKKSK</sequence>
<keyword evidence="4" id="KW-1185">Reference proteome</keyword>
<dbReference type="PANTHER" id="PTHR43685:SF2">
    <property type="entry name" value="GLYCOSYLTRANSFERASE 2-LIKE DOMAIN-CONTAINING PROTEIN"/>
    <property type="match status" value="1"/>
</dbReference>
<evidence type="ECO:0000313" key="5">
    <source>
        <dbReference type="Proteomes" id="UP000232533"/>
    </source>
</evidence>
<dbReference type="Proteomes" id="UP000176009">
    <property type="component" value="Unassembled WGS sequence"/>
</dbReference>
<protein>
    <recommendedName>
        <fullName evidence="1">Glycosyltransferase 2-like domain-containing protein</fullName>
    </recommendedName>
</protein>
<accession>A0A2N0U550</accession>
<evidence type="ECO:0000313" key="4">
    <source>
        <dbReference type="Proteomes" id="UP000176009"/>
    </source>
</evidence>
<evidence type="ECO:0000313" key="3">
    <source>
        <dbReference type="EMBL" id="PKD22137.1"/>
    </source>
</evidence>
<dbReference type="SUPFAM" id="SSF53448">
    <property type="entry name" value="Nucleotide-diphospho-sugar transferases"/>
    <property type="match status" value="1"/>
</dbReference>
<reference evidence="2 4" key="2">
    <citation type="submission" date="2016-09" db="EMBL/GenBank/DDBJ databases">
        <title>Genome Sequence of Salegentibacter salarius,Isolated from a Marine Solar Saltern of the Yellow Sea in South Korea.</title>
        <authorList>
            <person name="Zheng Q."/>
            <person name="Liu Y."/>
        </authorList>
    </citation>
    <scope>NUCLEOTIDE SEQUENCE [LARGE SCALE GENOMIC DNA]</scope>
    <source>
        <strain evidence="2 4">KCTC 12974</strain>
    </source>
</reference>
<reference evidence="3 5" key="1">
    <citation type="submission" date="2015-10" db="EMBL/GenBank/DDBJ databases">
        <title>Draft genome sequence of Salegentibacter salinarum KCTC 12975.</title>
        <authorList>
            <person name="Lin W."/>
            <person name="Zheng Q."/>
        </authorList>
    </citation>
    <scope>NUCLEOTIDE SEQUENCE [LARGE SCALE GENOMIC DNA]</scope>
    <source>
        <strain evidence="3 5">KCTC 12974</strain>
    </source>
</reference>
<evidence type="ECO:0000259" key="1">
    <source>
        <dbReference type="Pfam" id="PF00535"/>
    </source>
</evidence>
<feature type="domain" description="Glycosyltransferase 2-like" evidence="1">
    <location>
        <begin position="7"/>
        <end position="142"/>
    </location>
</feature>
<dbReference type="PANTHER" id="PTHR43685">
    <property type="entry name" value="GLYCOSYLTRANSFERASE"/>
    <property type="match status" value="1"/>
</dbReference>
<proteinExistence type="predicted"/>
<dbReference type="EMBL" id="MJBR01000001">
    <property type="protein sequence ID" value="OEY73937.1"/>
    <property type="molecule type" value="Genomic_DNA"/>
</dbReference>
<dbReference type="InterPro" id="IPR029044">
    <property type="entry name" value="Nucleotide-diphossugar_trans"/>
</dbReference>
<dbReference type="InterPro" id="IPR001173">
    <property type="entry name" value="Glyco_trans_2-like"/>
</dbReference>
<comment type="caution">
    <text evidence="3">The sequence shown here is derived from an EMBL/GenBank/DDBJ whole genome shotgun (WGS) entry which is preliminary data.</text>
</comment>
<dbReference type="Gene3D" id="3.90.550.10">
    <property type="entry name" value="Spore Coat Polysaccharide Biosynthesis Protein SpsA, Chain A"/>
    <property type="match status" value="1"/>
</dbReference>
<dbReference type="OrthoDB" id="597270at2"/>
<dbReference type="Pfam" id="PF00535">
    <property type="entry name" value="Glycos_transf_2"/>
    <property type="match status" value="1"/>
</dbReference>
<name>A0A2N0U550_9FLAO</name>
<dbReference type="CDD" id="cd00761">
    <property type="entry name" value="Glyco_tranf_GTA_type"/>
    <property type="match status" value="1"/>
</dbReference>
<dbReference type="Proteomes" id="UP000232533">
    <property type="component" value="Unassembled WGS sequence"/>
</dbReference>
<dbReference type="InterPro" id="IPR050834">
    <property type="entry name" value="Glycosyltransf_2"/>
</dbReference>
<gene>
    <name evidence="3" type="ORF">APR40_00490</name>
    <name evidence="2" type="ORF">BHS39_00490</name>
</gene>